<sequence>MLNADKIRKDFPILSQKVNGKPLVYLDNAATSQKPAAVINELTRYYSKDNANIHRGVHTLAERATALYEGVRGKTAKFIGASSPKEIVFTRGTTEAINLVAYSWGKANLTPKDTVLLTVMEHHSNLVPWQLLSKELGFKLEFILVTEDGYLENPEETIRKVKPKLLGFVHVSNVLGTINLVKKLSKVAHKVGATVLIDGAQAVSHTLVNVQSLGADFYAFSAHKMLGPTGIGVLYGRRDLLESMPPFMGGGEMIREVSLDKSTYKDSPHKFEAGTPNIGGVAGFGAALDYISGVGMDGIKTHTGELTAYALDSLSKIDGLRIYGPRNPEDHGAVIAFTVEGIHPHDLATVLDGEGIAIRSGNHCTMPLHKHFDLVATARASFALYNTKEEVDKLAEAVLEAKKVLGA</sequence>
<evidence type="ECO:0000313" key="8">
    <source>
        <dbReference type="EMBL" id="HEB13975.1"/>
    </source>
</evidence>
<feature type="domain" description="Aminotransferase class V" evidence="7">
    <location>
        <begin position="24"/>
        <end position="394"/>
    </location>
</feature>
<dbReference type="GO" id="GO:0006534">
    <property type="term" value="P:cysteine metabolic process"/>
    <property type="evidence" value="ECO:0007669"/>
    <property type="project" value="InterPro"/>
</dbReference>
<dbReference type="AlphaFoldDB" id="A0A7C1SQE4"/>
<evidence type="ECO:0000256" key="3">
    <source>
        <dbReference type="ARBA" id="ARBA00012239"/>
    </source>
</evidence>
<comment type="similarity">
    <text evidence="2">Belongs to the class-V pyridoxal-phosphate-dependent aminotransferase family. Csd subfamily.</text>
</comment>
<dbReference type="GO" id="GO:0031071">
    <property type="term" value="F:cysteine desulfurase activity"/>
    <property type="evidence" value="ECO:0007669"/>
    <property type="project" value="UniProtKB-EC"/>
</dbReference>
<keyword evidence="5" id="KW-0663">Pyridoxal phosphate</keyword>
<dbReference type="Proteomes" id="UP000885744">
    <property type="component" value="Unassembled WGS sequence"/>
</dbReference>
<reference evidence="8" key="1">
    <citation type="journal article" date="2020" name="mSystems">
        <title>Genome- and Community-Level Interaction Insights into Carbon Utilization and Element Cycling Functions of Hydrothermarchaeota in Hydrothermal Sediment.</title>
        <authorList>
            <person name="Zhou Z."/>
            <person name="Liu Y."/>
            <person name="Xu W."/>
            <person name="Pan J."/>
            <person name="Luo Z.H."/>
            <person name="Li M."/>
        </authorList>
    </citation>
    <scope>NUCLEOTIDE SEQUENCE [LARGE SCALE GENOMIC DNA]</scope>
    <source>
        <strain evidence="8">HyVt-365</strain>
    </source>
</reference>
<dbReference type="Gene3D" id="3.90.1150.10">
    <property type="entry name" value="Aspartate Aminotransferase, domain 1"/>
    <property type="match status" value="1"/>
</dbReference>
<protein>
    <recommendedName>
        <fullName evidence="3">cysteine desulfurase</fullName>
        <ecNumber evidence="3">2.8.1.7</ecNumber>
    </recommendedName>
</protein>
<dbReference type="InterPro" id="IPR000192">
    <property type="entry name" value="Aminotrans_V_dom"/>
</dbReference>
<dbReference type="InterPro" id="IPR015424">
    <property type="entry name" value="PyrdxlP-dep_Trfase"/>
</dbReference>
<dbReference type="CDD" id="cd06453">
    <property type="entry name" value="SufS_like"/>
    <property type="match status" value="1"/>
</dbReference>
<dbReference type="Pfam" id="PF00266">
    <property type="entry name" value="Aminotran_5"/>
    <property type="match status" value="1"/>
</dbReference>
<dbReference type="InterPro" id="IPR015422">
    <property type="entry name" value="PyrdxlP-dep_Trfase_small"/>
</dbReference>
<dbReference type="EC" id="2.8.1.7" evidence="3"/>
<evidence type="ECO:0000259" key="7">
    <source>
        <dbReference type="Pfam" id="PF00266"/>
    </source>
</evidence>
<dbReference type="SUPFAM" id="SSF53383">
    <property type="entry name" value="PLP-dependent transferases"/>
    <property type="match status" value="1"/>
</dbReference>
<keyword evidence="4" id="KW-0808">Transferase</keyword>
<dbReference type="InterPro" id="IPR015421">
    <property type="entry name" value="PyrdxlP-dep_Trfase_major"/>
</dbReference>
<dbReference type="Gene3D" id="3.40.640.10">
    <property type="entry name" value="Type I PLP-dependent aspartate aminotransferase-like (Major domain)"/>
    <property type="match status" value="1"/>
</dbReference>
<dbReference type="NCBIfam" id="TIGR01979">
    <property type="entry name" value="sufS"/>
    <property type="match status" value="1"/>
</dbReference>
<comment type="cofactor">
    <cofactor evidence="1">
        <name>pyridoxal 5'-phosphate</name>
        <dbReference type="ChEBI" id="CHEBI:597326"/>
    </cofactor>
</comment>
<comment type="caution">
    <text evidence="8">The sequence shown here is derived from an EMBL/GenBank/DDBJ whole genome shotgun (WGS) entry which is preliminary data.</text>
</comment>
<evidence type="ECO:0000256" key="5">
    <source>
        <dbReference type="ARBA" id="ARBA00022898"/>
    </source>
</evidence>
<comment type="catalytic activity">
    <reaction evidence="6">
        <text>(sulfur carrier)-H + L-cysteine = (sulfur carrier)-SH + L-alanine</text>
        <dbReference type="Rhea" id="RHEA:43892"/>
        <dbReference type="Rhea" id="RHEA-COMP:14737"/>
        <dbReference type="Rhea" id="RHEA-COMP:14739"/>
        <dbReference type="ChEBI" id="CHEBI:29917"/>
        <dbReference type="ChEBI" id="CHEBI:35235"/>
        <dbReference type="ChEBI" id="CHEBI:57972"/>
        <dbReference type="ChEBI" id="CHEBI:64428"/>
        <dbReference type="EC" id="2.8.1.7"/>
    </reaction>
</comment>
<evidence type="ECO:0000256" key="4">
    <source>
        <dbReference type="ARBA" id="ARBA00022679"/>
    </source>
</evidence>
<dbReference type="EMBL" id="DRHH01000041">
    <property type="protein sequence ID" value="HEB13975.1"/>
    <property type="molecule type" value="Genomic_DNA"/>
</dbReference>
<evidence type="ECO:0000256" key="2">
    <source>
        <dbReference type="ARBA" id="ARBA00010447"/>
    </source>
</evidence>
<dbReference type="InterPro" id="IPR010970">
    <property type="entry name" value="Cys_dSase_SufS"/>
</dbReference>
<gene>
    <name evidence="8" type="ORF">ENI09_00995</name>
</gene>
<evidence type="ECO:0000256" key="1">
    <source>
        <dbReference type="ARBA" id="ARBA00001933"/>
    </source>
</evidence>
<dbReference type="PANTHER" id="PTHR43586">
    <property type="entry name" value="CYSTEINE DESULFURASE"/>
    <property type="match status" value="1"/>
</dbReference>
<organism evidence="8">
    <name type="scientific">candidate division WWE3 bacterium</name>
    <dbReference type="NCBI Taxonomy" id="2053526"/>
    <lineage>
        <taxon>Bacteria</taxon>
        <taxon>Katanobacteria</taxon>
    </lineage>
</organism>
<evidence type="ECO:0000256" key="6">
    <source>
        <dbReference type="ARBA" id="ARBA00050776"/>
    </source>
</evidence>
<accession>A0A7C1SQE4</accession>
<dbReference type="GO" id="GO:0030170">
    <property type="term" value="F:pyridoxal phosphate binding"/>
    <property type="evidence" value="ECO:0007669"/>
    <property type="project" value="InterPro"/>
</dbReference>
<name>A0A7C1SQE4_UNCKA</name>
<proteinExistence type="inferred from homology"/>
<dbReference type="PANTHER" id="PTHR43586:SF8">
    <property type="entry name" value="CYSTEINE DESULFURASE 1, CHLOROPLASTIC"/>
    <property type="match status" value="1"/>
</dbReference>